<dbReference type="EC" id="3.2.1.101" evidence="3 8"/>
<dbReference type="PANTHER" id="PTHR12145:SF41">
    <property type="entry name" value="MANNAN ENDO-1,6-ALPHA-MANNOSIDASE"/>
    <property type="match status" value="1"/>
</dbReference>
<evidence type="ECO:0000256" key="9">
    <source>
        <dbReference type="SAM" id="MobiDB-lite"/>
    </source>
</evidence>
<dbReference type="Pfam" id="PF03663">
    <property type="entry name" value="Glyco_hydro_76"/>
    <property type="match status" value="1"/>
</dbReference>
<evidence type="ECO:0000256" key="3">
    <source>
        <dbReference type="ARBA" id="ARBA00012350"/>
    </source>
</evidence>
<comment type="similarity">
    <text evidence="2 8">Belongs to the glycosyl hydrolase 76 family.</text>
</comment>
<evidence type="ECO:0000256" key="8">
    <source>
        <dbReference type="PIRNR" id="PIRNR016302"/>
    </source>
</evidence>
<evidence type="ECO:0000256" key="6">
    <source>
        <dbReference type="ARBA" id="ARBA00023180"/>
    </source>
</evidence>
<keyword evidence="5 8" id="KW-0378">Hydrolase</keyword>
<feature type="signal peptide" evidence="10">
    <location>
        <begin position="1"/>
        <end position="19"/>
    </location>
</feature>
<evidence type="ECO:0000313" key="11">
    <source>
        <dbReference type="EMBL" id="KAK3678993.1"/>
    </source>
</evidence>
<reference evidence="11" key="1">
    <citation type="submission" date="2023-07" db="EMBL/GenBank/DDBJ databases">
        <title>Black Yeasts Isolated from many extreme environments.</title>
        <authorList>
            <person name="Coleine C."/>
            <person name="Stajich J.E."/>
            <person name="Selbmann L."/>
        </authorList>
    </citation>
    <scope>NUCLEOTIDE SEQUENCE</scope>
    <source>
        <strain evidence="11">CCFEE 5485</strain>
    </source>
</reference>
<evidence type="ECO:0000256" key="4">
    <source>
        <dbReference type="ARBA" id="ARBA00022729"/>
    </source>
</evidence>
<dbReference type="InterPro" id="IPR005198">
    <property type="entry name" value="Glyco_hydro_76"/>
</dbReference>
<dbReference type="PIRSF" id="PIRSF016302">
    <property type="entry name" value="Man_a_manosd"/>
    <property type="match status" value="1"/>
</dbReference>
<dbReference type="AlphaFoldDB" id="A0AAE0WW22"/>
<keyword evidence="6" id="KW-0325">Glycoprotein</keyword>
<proteinExistence type="inferred from homology"/>
<keyword evidence="12" id="KW-1185">Reference proteome</keyword>
<organism evidence="11 12">
    <name type="scientific">Recurvomyces mirabilis</name>
    <dbReference type="NCBI Taxonomy" id="574656"/>
    <lineage>
        <taxon>Eukaryota</taxon>
        <taxon>Fungi</taxon>
        <taxon>Dikarya</taxon>
        <taxon>Ascomycota</taxon>
        <taxon>Pezizomycotina</taxon>
        <taxon>Dothideomycetes</taxon>
        <taxon>Dothideomycetidae</taxon>
        <taxon>Mycosphaerellales</taxon>
        <taxon>Teratosphaeriaceae</taxon>
        <taxon>Recurvomyces</taxon>
    </lineage>
</organism>
<dbReference type="InterPro" id="IPR008928">
    <property type="entry name" value="6-hairpin_glycosidase_sf"/>
</dbReference>
<feature type="compositionally biased region" description="Low complexity" evidence="9">
    <location>
        <begin position="435"/>
        <end position="457"/>
    </location>
</feature>
<dbReference type="GO" id="GO:0016052">
    <property type="term" value="P:carbohydrate catabolic process"/>
    <property type="evidence" value="ECO:0007669"/>
    <property type="project" value="InterPro"/>
</dbReference>
<dbReference type="EMBL" id="JAUTXT010000003">
    <property type="protein sequence ID" value="KAK3678993.1"/>
    <property type="molecule type" value="Genomic_DNA"/>
</dbReference>
<dbReference type="Proteomes" id="UP001274830">
    <property type="component" value="Unassembled WGS sequence"/>
</dbReference>
<gene>
    <name evidence="11" type="primary">DCW1</name>
    <name evidence="11" type="ORF">LTR78_001446</name>
</gene>
<accession>A0AAE0WW22</accession>
<name>A0AAE0WW22_9PEZI</name>
<evidence type="ECO:0000256" key="1">
    <source>
        <dbReference type="ARBA" id="ARBA00001452"/>
    </source>
</evidence>
<evidence type="ECO:0000256" key="2">
    <source>
        <dbReference type="ARBA" id="ARBA00009699"/>
    </source>
</evidence>
<dbReference type="GeneID" id="89958457"/>
<feature type="region of interest" description="Disordered" evidence="9">
    <location>
        <begin position="418"/>
        <end position="457"/>
    </location>
</feature>
<evidence type="ECO:0000256" key="10">
    <source>
        <dbReference type="SAM" id="SignalP"/>
    </source>
</evidence>
<sequence>MRSFVGFGAICLAAPLVQAISLDVNSTQTLTTAAQTVASRVLDLYSSNSTTIGLFGEPYYWWESGLAWDTLIRYWALTGDASNNAIVGESLMWQVGSKLEYMPVNQTKGEGNDDQAAWALAAMTAAEYGFPMPSGSDDNITWVQLAENVFNDQVGRWDDSSCGGGLSWQIFTFNNGYDYKNAMSNGNFVQLAARLGLYTGNATYTDWARKATQWSLDTGLIANTSTGNPGAVYDGFSTTTNCSALNHLQWTAGAGTYLSGAAYASNDSSTLFWNSAVFALLINANSTFAPNGTLIEVACEMNDNCSTDQLAFKGILIRGLAAVRDLTYDNNLTHGANATAPQSPAGSVHGLVNGILQTSAKGAATACSGGGSGTDCGSSWTSGSYDGSSGLGQELNALEVILANMPAKAIKNVNSTAAVSSGNGTSSSSGGGGSNNSSTGTSPASTSSSSAVPKTSTNEAAGRLLSTTGLLVSLAAAAAMFL</sequence>
<keyword evidence="7 8" id="KW-0326">Glycosidase</keyword>
<comment type="catalytic activity">
    <reaction evidence="1 8">
        <text>Random hydrolysis of (1-&gt;6)-alpha-D-mannosidic linkages in unbranched (1-&gt;6)-mannans.</text>
        <dbReference type="EC" id="3.2.1.101"/>
    </reaction>
</comment>
<dbReference type="GO" id="GO:0008496">
    <property type="term" value="F:mannan endo-1,6-alpha-mannosidase activity"/>
    <property type="evidence" value="ECO:0007669"/>
    <property type="project" value="UniProtKB-UniRule"/>
</dbReference>
<dbReference type="GO" id="GO:0009272">
    <property type="term" value="P:fungal-type cell wall biogenesis"/>
    <property type="evidence" value="ECO:0007669"/>
    <property type="project" value="TreeGrafter"/>
</dbReference>
<protein>
    <recommendedName>
        <fullName evidence="3 8">Mannan endo-1,6-alpha-mannosidase</fullName>
        <ecNumber evidence="3 8">3.2.1.101</ecNumber>
    </recommendedName>
</protein>
<evidence type="ECO:0000256" key="5">
    <source>
        <dbReference type="ARBA" id="ARBA00022801"/>
    </source>
</evidence>
<feature type="compositionally biased region" description="Low complexity" evidence="9">
    <location>
        <begin position="418"/>
        <end position="428"/>
    </location>
</feature>
<dbReference type="RefSeq" id="XP_064698889.1">
    <property type="nucleotide sequence ID" value="XM_064833928.1"/>
</dbReference>
<dbReference type="SUPFAM" id="SSF48208">
    <property type="entry name" value="Six-hairpin glycosidases"/>
    <property type="match status" value="1"/>
</dbReference>
<dbReference type="InterPro" id="IPR014480">
    <property type="entry name" value="Mannan-1_6-alpha_mannosidase"/>
</dbReference>
<dbReference type="Gene3D" id="1.50.10.20">
    <property type="match status" value="1"/>
</dbReference>
<comment type="caution">
    <text evidence="11">The sequence shown here is derived from an EMBL/GenBank/DDBJ whole genome shotgun (WGS) entry which is preliminary data.</text>
</comment>
<evidence type="ECO:0000256" key="7">
    <source>
        <dbReference type="ARBA" id="ARBA00023295"/>
    </source>
</evidence>
<feature type="chain" id="PRO_5042126633" description="Mannan endo-1,6-alpha-mannosidase" evidence="10">
    <location>
        <begin position="20"/>
        <end position="482"/>
    </location>
</feature>
<dbReference type="PANTHER" id="PTHR12145">
    <property type="entry name" value="MANNAN ENDO-1,6-ALPHA-MANNOSIDASE DCW1"/>
    <property type="match status" value="1"/>
</dbReference>
<evidence type="ECO:0000313" key="12">
    <source>
        <dbReference type="Proteomes" id="UP001274830"/>
    </source>
</evidence>
<keyword evidence="4 10" id="KW-0732">Signal</keyword>